<evidence type="ECO:0000256" key="4">
    <source>
        <dbReference type="ARBA" id="ARBA00022776"/>
    </source>
</evidence>
<keyword evidence="4" id="KW-0498">Mitosis</keyword>
<dbReference type="GO" id="GO:0070979">
    <property type="term" value="P:protein K11-linked ubiquitination"/>
    <property type="evidence" value="ECO:0007669"/>
    <property type="project" value="TreeGrafter"/>
</dbReference>
<dbReference type="GO" id="GO:0031145">
    <property type="term" value="P:anaphase-promoting complex-dependent catabolic process"/>
    <property type="evidence" value="ECO:0007669"/>
    <property type="project" value="TreeGrafter"/>
</dbReference>
<evidence type="ECO:0000256" key="6">
    <source>
        <dbReference type="ARBA" id="ARBA00023306"/>
    </source>
</evidence>
<keyword evidence="12" id="KW-1185">Reference proteome</keyword>
<dbReference type="EMBL" id="ML996089">
    <property type="protein sequence ID" value="KAF2150472.1"/>
    <property type="molecule type" value="Genomic_DNA"/>
</dbReference>
<comment type="function">
    <text evidence="8">Component of the anaphase promoting complex/cyclosome (APC/C), a cell cycle-regulated E3 ubiquitin ligase that controls progression through mitosis and the G1 phase of the cell cycle. The APC/C complex acts by mediating ubiquitination and subsequent degradation of target proteins: it mainly mediates the formation of 'Lys-11'-linked polyubiquitin chains and, to a lower extent, the formation of 'Lys-48'- and 'Lys-63'-linked polyubiquitin chains. The APC/C complex catalyzes assembly of branched 'Lys-11'-/'Lys-48'-linked branched ubiquitin chains on target proteins.</text>
</comment>
<dbReference type="PANTHER" id="PTHR12830:SF9">
    <property type="entry name" value="ANAPHASE-PROMOTING COMPLEX SUBUNIT 5"/>
    <property type="match status" value="1"/>
</dbReference>
<protein>
    <recommendedName>
        <fullName evidence="2">Anaphase-promoting complex subunit 5</fullName>
    </recommendedName>
    <alternativeName>
        <fullName evidence="7">Cyclosome subunit 5</fullName>
    </alternativeName>
</protein>
<dbReference type="PANTHER" id="PTHR12830">
    <property type="entry name" value="ANAPHASE-PROMOTING COMPLEX SUBUNIT 5"/>
    <property type="match status" value="1"/>
</dbReference>
<accession>A0A9P4IV18</accession>
<name>A0A9P4IV18_9PEZI</name>
<comment type="caution">
    <text evidence="11">The sequence shown here is derived from an EMBL/GenBank/DDBJ whole genome shotgun (WGS) entry which is preliminary data.</text>
</comment>
<dbReference type="InterPro" id="IPR037679">
    <property type="entry name" value="Apc5"/>
</dbReference>
<keyword evidence="5" id="KW-0833">Ubl conjugation pathway</keyword>
<dbReference type="InterPro" id="IPR011990">
    <property type="entry name" value="TPR-like_helical_dom_sf"/>
</dbReference>
<evidence type="ECO:0000256" key="2">
    <source>
        <dbReference type="ARBA" id="ARBA00016066"/>
    </source>
</evidence>
<keyword evidence="6" id="KW-0131">Cell cycle</keyword>
<dbReference type="GO" id="GO:0005680">
    <property type="term" value="C:anaphase-promoting complex"/>
    <property type="evidence" value="ECO:0007669"/>
    <property type="project" value="InterPro"/>
</dbReference>
<evidence type="ECO:0000259" key="10">
    <source>
        <dbReference type="Pfam" id="PF12862"/>
    </source>
</evidence>
<evidence type="ECO:0000313" key="11">
    <source>
        <dbReference type="EMBL" id="KAF2150472.1"/>
    </source>
</evidence>
<keyword evidence="3" id="KW-0132">Cell division</keyword>
<sequence>MSRYLSPVKICIVILIDVYFHREAQPIDTIHLLAFISQHVLNRADTPSDGRQNNQITDLKPFESLLSPLTSNFPGRSLHDVFLKYLWALSSFEKLDDLFEKSRSGGVEATPDCLPITPTSSIGQFLRRCHLEFVRLQFSDAQQLWEDFVIFREPSWSAWASRNPDDAAILLQLEGGDMGQISPVLIDRQNKRRNDRHETLASQDVLTQTIQYQLEILQSTGCRLPSEMQLQLAGMIQHASIAPADVHFIKFFDTWRCGAYSDAIDCLHRYFDYAVEGHGSSQNIKTYHQYALLHLAVLHADFGCYEEAIAAMNECIATARENQDSRCLNFGLSWLVHLRKAHPEYAAHEKMVQGAAFGGNESDILLFLQQKALESKDWTQLSSAILSQAESVVQDSGNLPKALEFSYQSAHLNLKHSIRSLQPTQTRLHGALFGLAGAQNVADFDTSVFHTVHAHKATQPELLGMKCMQAYHLVAQGRYDQAMQTLRDADPTQHRTLRMQNLHLGFANMVRFKRALHRNEMFTAWRLLSRIKVMRGMAEPDVAFETHILELEYLRKADKANQAFERVTQLIEKLNESNDNAQTHRIRLLICKANLWAHVGKPAKGFSVALRAANAAYTRTLTPLMWSAVAALAAILDHMQEFAAARKLLDSIIPRAIEGGDVLLIARLYSQLTDAYVGQACQDYKKGSKERDQLLNAAQMYLERAKGAFTRVEDVDGTLSCLERKAMLFRYRGEDVLAEEMDKMLEAEVDQARKREAQVRGFDEESR</sequence>
<dbReference type="InterPro" id="IPR026000">
    <property type="entry name" value="Apc5_dom"/>
</dbReference>
<organism evidence="11 12">
    <name type="scientific">Myriangium duriaei CBS 260.36</name>
    <dbReference type="NCBI Taxonomy" id="1168546"/>
    <lineage>
        <taxon>Eukaryota</taxon>
        <taxon>Fungi</taxon>
        <taxon>Dikarya</taxon>
        <taxon>Ascomycota</taxon>
        <taxon>Pezizomycotina</taxon>
        <taxon>Dothideomycetes</taxon>
        <taxon>Dothideomycetidae</taxon>
        <taxon>Myriangiales</taxon>
        <taxon>Myriangiaceae</taxon>
        <taxon>Myriangium</taxon>
    </lineage>
</organism>
<feature type="coiled-coil region" evidence="9">
    <location>
        <begin position="557"/>
        <end position="584"/>
    </location>
</feature>
<dbReference type="Proteomes" id="UP000799439">
    <property type="component" value="Unassembled WGS sequence"/>
</dbReference>
<reference evidence="11" key="1">
    <citation type="journal article" date="2020" name="Stud. Mycol.">
        <title>101 Dothideomycetes genomes: a test case for predicting lifestyles and emergence of pathogens.</title>
        <authorList>
            <person name="Haridas S."/>
            <person name="Albert R."/>
            <person name="Binder M."/>
            <person name="Bloem J."/>
            <person name="Labutti K."/>
            <person name="Salamov A."/>
            <person name="Andreopoulos B."/>
            <person name="Baker S."/>
            <person name="Barry K."/>
            <person name="Bills G."/>
            <person name="Bluhm B."/>
            <person name="Cannon C."/>
            <person name="Castanera R."/>
            <person name="Culley D."/>
            <person name="Daum C."/>
            <person name="Ezra D."/>
            <person name="Gonzalez J."/>
            <person name="Henrissat B."/>
            <person name="Kuo A."/>
            <person name="Liang C."/>
            <person name="Lipzen A."/>
            <person name="Lutzoni F."/>
            <person name="Magnuson J."/>
            <person name="Mondo S."/>
            <person name="Nolan M."/>
            <person name="Ohm R."/>
            <person name="Pangilinan J."/>
            <person name="Park H.-J."/>
            <person name="Ramirez L."/>
            <person name="Alfaro M."/>
            <person name="Sun H."/>
            <person name="Tritt A."/>
            <person name="Yoshinaga Y."/>
            <person name="Zwiers L.-H."/>
            <person name="Turgeon B."/>
            <person name="Goodwin S."/>
            <person name="Spatafora J."/>
            <person name="Crous P."/>
            <person name="Grigoriev I."/>
        </authorList>
    </citation>
    <scope>NUCLEOTIDE SEQUENCE</scope>
    <source>
        <strain evidence="11">CBS 260.36</strain>
    </source>
</reference>
<dbReference type="AlphaFoldDB" id="A0A9P4IV18"/>
<dbReference type="OrthoDB" id="2504561at2759"/>
<evidence type="ECO:0000313" key="12">
    <source>
        <dbReference type="Proteomes" id="UP000799439"/>
    </source>
</evidence>
<dbReference type="SUPFAM" id="SSF48452">
    <property type="entry name" value="TPR-like"/>
    <property type="match status" value="1"/>
</dbReference>
<proteinExistence type="inferred from homology"/>
<evidence type="ECO:0000256" key="9">
    <source>
        <dbReference type="SAM" id="Coils"/>
    </source>
</evidence>
<evidence type="ECO:0000256" key="8">
    <source>
        <dbReference type="ARBA" id="ARBA00045696"/>
    </source>
</evidence>
<comment type="similarity">
    <text evidence="1">Belongs to the APC5 family.</text>
</comment>
<dbReference type="GO" id="GO:0045842">
    <property type="term" value="P:positive regulation of mitotic metaphase/anaphase transition"/>
    <property type="evidence" value="ECO:0007669"/>
    <property type="project" value="TreeGrafter"/>
</dbReference>
<evidence type="ECO:0000256" key="5">
    <source>
        <dbReference type="ARBA" id="ARBA00022786"/>
    </source>
</evidence>
<dbReference type="Pfam" id="PF12862">
    <property type="entry name" value="ANAPC5"/>
    <property type="match status" value="1"/>
</dbReference>
<evidence type="ECO:0000256" key="3">
    <source>
        <dbReference type="ARBA" id="ARBA00022618"/>
    </source>
</evidence>
<gene>
    <name evidence="11" type="ORF">K461DRAFT_280471</name>
</gene>
<keyword evidence="9" id="KW-0175">Coiled coil</keyword>
<evidence type="ECO:0000256" key="1">
    <source>
        <dbReference type="ARBA" id="ARBA00007450"/>
    </source>
</evidence>
<dbReference type="GO" id="GO:0051301">
    <property type="term" value="P:cell division"/>
    <property type="evidence" value="ECO:0007669"/>
    <property type="project" value="UniProtKB-KW"/>
</dbReference>
<feature type="domain" description="Anaphase-promoting complex subunit 5" evidence="10">
    <location>
        <begin position="247"/>
        <end position="341"/>
    </location>
</feature>
<evidence type="ECO:0000256" key="7">
    <source>
        <dbReference type="ARBA" id="ARBA00031069"/>
    </source>
</evidence>